<evidence type="ECO:0000259" key="6">
    <source>
        <dbReference type="Pfam" id="PF00441"/>
    </source>
</evidence>
<dbReference type="InterPro" id="IPR006089">
    <property type="entry name" value="Acyl-CoA_DH_CS"/>
</dbReference>
<dbReference type="PROSITE" id="PS00072">
    <property type="entry name" value="ACYL_COA_DH_1"/>
    <property type="match status" value="1"/>
</dbReference>
<evidence type="ECO:0000256" key="3">
    <source>
        <dbReference type="ARBA" id="ARBA00022630"/>
    </source>
</evidence>
<feature type="domain" description="Acyl-CoA oxidase/dehydrogenase middle" evidence="7">
    <location>
        <begin position="128"/>
        <end position="223"/>
    </location>
</feature>
<dbReference type="Pfam" id="PF02770">
    <property type="entry name" value="Acyl-CoA_dh_M"/>
    <property type="match status" value="1"/>
</dbReference>
<evidence type="ECO:0000256" key="5">
    <source>
        <dbReference type="ARBA" id="ARBA00023002"/>
    </source>
</evidence>
<accession>A0ABS1EB30</accession>
<gene>
    <name evidence="9" type="ORF">JHL22_00855</name>
</gene>
<reference evidence="9 10" key="1">
    <citation type="submission" date="2020-12" db="EMBL/GenBank/DDBJ databases">
        <authorList>
            <person name="Lu T."/>
            <person name="Wang Q."/>
            <person name="Han X."/>
        </authorList>
    </citation>
    <scope>NUCLEOTIDE SEQUENCE [LARGE SCALE GENOMIC DNA]</scope>
    <source>
        <strain evidence="9 10">WQ 585</strain>
    </source>
</reference>
<keyword evidence="5" id="KW-0560">Oxidoreductase</keyword>
<comment type="caution">
    <text evidence="9">The sequence shown here is derived from an EMBL/GenBank/DDBJ whole genome shotgun (WGS) entry which is preliminary data.</text>
</comment>
<proteinExistence type="inferred from homology"/>
<dbReference type="EMBL" id="JAENGP010000001">
    <property type="protein sequence ID" value="MBK1779759.1"/>
    <property type="molecule type" value="Genomic_DNA"/>
</dbReference>
<dbReference type="SUPFAM" id="SSF56645">
    <property type="entry name" value="Acyl-CoA dehydrogenase NM domain-like"/>
    <property type="match status" value="1"/>
</dbReference>
<sequence length="383" mass="41958">MLDVLELAYLPPEENQFRSELRAFIKEATQEMDAYARARSWMGFDAGFSKKLAAKGWLGLTLPKQYGGAEKGYFSRFVLSEELLGAGAPVSAHWIADRQSGPLILRYGTEAQKQFYLPKICQGEAFFCIGMSEPNSGSDLASIKTRAQKNDKGWLLNGSKIWTTNAHQSHYMIALVRTSGEAGDRHKGLSQVIVDLSLPGVTVRPIVDVAGDAHFSEVFFSDVQLADDALIGNEGDGWEQVNAELAFERSGPERIYSSMALVECFLKECRQQGWQSGQVQVTLGGIVARLAVLRTMSLAITGKLAKGENPSVEASLVKDYGTGLEQDIPKLIADCMGEYPEWTPSVELIKTLALVDQVCPSYSLRGGTREILRGIIARGLGLR</sequence>
<name>A0ABS1EB30_9BURK</name>
<dbReference type="Gene3D" id="2.40.110.10">
    <property type="entry name" value="Butyryl-CoA Dehydrogenase, subunit A, domain 2"/>
    <property type="match status" value="1"/>
</dbReference>
<dbReference type="InterPro" id="IPR009100">
    <property type="entry name" value="AcylCoA_DH/oxidase_NM_dom_sf"/>
</dbReference>
<keyword evidence="3" id="KW-0285">Flavoprotein</keyword>
<feature type="domain" description="Acyl-CoA dehydrogenase/oxidase C-terminal" evidence="6">
    <location>
        <begin position="235"/>
        <end position="380"/>
    </location>
</feature>
<dbReference type="RefSeq" id="WP_200232769.1">
    <property type="nucleotide sequence ID" value="NZ_JAENGP010000001.1"/>
</dbReference>
<dbReference type="InterPro" id="IPR046373">
    <property type="entry name" value="Acyl-CoA_Oxase/DH_mid-dom_sf"/>
</dbReference>
<dbReference type="InterPro" id="IPR009075">
    <property type="entry name" value="AcylCo_DH/oxidase_C"/>
</dbReference>
<dbReference type="Gene3D" id="1.20.140.10">
    <property type="entry name" value="Butyryl-CoA Dehydrogenase, subunit A, domain 3"/>
    <property type="match status" value="1"/>
</dbReference>
<comment type="similarity">
    <text evidence="2">Belongs to the acyl-CoA dehydrogenase family.</text>
</comment>
<dbReference type="Proteomes" id="UP000635316">
    <property type="component" value="Unassembled WGS sequence"/>
</dbReference>
<dbReference type="Gene3D" id="1.10.540.10">
    <property type="entry name" value="Acyl-CoA dehydrogenase/oxidase, N-terminal domain"/>
    <property type="match status" value="1"/>
</dbReference>
<organism evidence="9 10">
    <name type="scientific">Advenella mandrilli</name>
    <dbReference type="NCBI Taxonomy" id="2800330"/>
    <lineage>
        <taxon>Bacteria</taxon>
        <taxon>Pseudomonadati</taxon>
        <taxon>Pseudomonadota</taxon>
        <taxon>Betaproteobacteria</taxon>
        <taxon>Burkholderiales</taxon>
        <taxon>Alcaligenaceae</taxon>
    </lineage>
</organism>
<dbReference type="InterPro" id="IPR006091">
    <property type="entry name" value="Acyl-CoA_Oxase/DH_mid-dom"/>
</dbReference>
<keyword evidence="10" id="KW-1185">Reference proteome</keyword>
<evidence type="ECO:0000256" key="1">
    <source>
        <dbReference type="ARBA" id="ARBA00001974"/>
    </source>
</evidence>
<dbReference type="Pfam" id="PF00441">
    <property type="entry name" value="Acyl-CoA_dh_1"/>
    <property type="match status" value="1"/>
</dbReference>
<dbReference type="PANTHER" id="PTHR43292">
    <property type="entry name" value="ACYL-COA DEHYDROGENASE"/>
    <property type="match status" value="1"/>
</dbReference>
<comment type="cofactor">
    <cofactor evidence="1">
        <name>FAD</name>
        <dbReference type="ChEBI" id="CHEBI:57692"/>
    </cofactor>
</comment>
<dbReference type="InterPro" id="IPR037069">
    <property type="entry name" value="AcylCoA_DH/ox_N_sf"/>
</dbReference>
<evidence type="ECO:0000256" key="4">
    <source>
        <dbReference type="ARBA" id="ARBA00022827"/>
    </source>
</evidence>
<dbReference type="InterPro" id="IPR036250">
    <property type="entry name" value="AcylCo_DH-like_C"/>
</dbReference>
<evidence type="ECO:0000259" key="8">
    <source>
        <dbReference type="Pfam" id="PF02771"/>
    </source>
</evidence>
<evidence type="ECO:0000313" key="9">
    <source>
        <dbReference type="EMBL" id="MBK1779759.1"/>
    </source>
</evidence>
<evidence type="ECO:0000256" key="2">
    <source>
        <dbReference type="ARBA" id="ARBA00009347"/>
    </source>
</evidence>
<dbReference type="PANTHER" id="PTHR43292:SF4">
    <property type="entry name" value="ACYL-COA DEHYDROGENASE FADE34"/>
    <property type="match status" value="1"/>
</dbReference>
<dbReference type="SUPFAM" id="SSF47203">
    <property type="entry name" value="Acyl-CoA dehydrogenase C-terminal domain-like"/>
    <property type="match status" value="1"/>
</dbReference>
<evidence type="ECO:0000313" key="10">
    <source>
        <dbReference type="Proteomes" id="UP000635316"/>
    </source>
</evidence>
<dbReference type="Pfam" id="PF02771">
    <property type="entry name" value="Acyl-CoA_dh_N"/>
    <property type="match status" value="1"/>
</dbReference>
<keyword evidence="4" id="KW-0274">FAD</keyword>
<dbReference type="InterPro" id="IPR013786">
    <property type="entry name" value="AcylCoA_DH/ox_N"/>
</dbReference>
<feature type="domain" description="Acyl-CoA dehydrogenase/oxidase N-terminal" evidence="8">
    <location>
        <begin position="12"/>
        <end position="124"/>
    </location>
</feature>
<dbReference type="InterPro" id="IPR052161">
    <property type="entry name" value="Mycobact_Acyl-CoA_DH"/>
</dbReference>
<protein>
    <submittedName>
        <fullName evidence="9">Acyl-CoA dehydrogenase family protein</fullName>
    </submittedName>
</protein>
<evidence type="ECO:0000259" key="7">
    <source>
        <dbReference type="Pfam" id="PF02770"/>
    </source>
</evidence>